<sequence length="575" mass="62307">MAKTFDFVIVGGGTAGCLLAHRLSHSPAKPSVLVLEAGSNPEGEYLRAPFHRYLPAALRPDLDHGYVSEPEAALDGRRIPYTRGKGLGGSSIMNFGVYLYGSGEDYNRWGELVGDESWRWDSVKESFRAIENYEFDGAAQYAHLADPSANNHGTSGVLKVGLPPLLEKGVVPQMEAVLAAGDKVCLDPNSGNPVGVSIFPSSYSNEGRSTSAIAHLLNPPENLEIWTNAKVQRLIWEGTRVVGVVTSDGREAAATKEVILCGGAIDTPKLLLLNGIGPKAELETLGIEVKQHLPGVGKHLQDHVLAFMSVEVDGSSNDRYTFESNENLVAEADKAWKQDQSGAFALQQSVLWGGFLKLTGLDNLPEYRDLPPDRKEFIARDAVPTYEFINNSLLWPPGTQLTPGNSYMTCIAFLMNPQSEGSVTLKSTDADDNPKIMLNYLTHPYDARIMREAIRSTWTKIIENPTLKNSVRKTLCGPASLSDDDVDAFMRANSGTVWHANGTVKMGKAGDEGACVDSAFKVFGVQGLRVADLSVCPLTTNNHSQATAYLVGQKAAEKLLVEYGLRNGDEGRSKL</sequence>
<dbReference type="Proteomes" id="UP000800039">
    <property type="component" value="Unassembled WGS sequence"/>
</dbReference>
<evidence type="ECO:0000313" key="7">
    <source>
        <dbReference type="Proteomes" id="UP000800039"/>
    </source>
</evidence>
<keyword evidence="3 4" id="KW-0274">FAD</keyword>
<dbReference type="PIRSF" id="PIRSF000137">
    <property type="entry name" value="Alcohol_oxidase"/>
    <property type="match status" value="1"/>
</dbReference>
<accession>A0A9P4GJE8</accession>
<comment type="similarity">
    <text evidence="1 4">Belongs to the GMC oxidoreductase family.</text>
</comment>
<dbReference type="InterPro" id="IPR000172">
    <property type="entry name" value="GMC_OxRdtase_N"/>
</dbReference>
<evidence type="ECO:0000256" key="1">
    <source>
        <dbReference type="ARBA" id="ARBA00010790"/>
    </source>
</evidence>
<dbReference type="InterPro" id="IPR012132">
    <property type="entry name" value="GMC_OxRdtase"/>
</dbReference>
<dbReference type="PROSITE" id="PS51257">
    <property type="entry name" value="PROKAR_LIPOPROTEIN"/>
    <property type="match status" value="1"/>
</dbReference>
<dbReference type="PROSITE" id="PS00623">
    <property type="entry name" value="GMC_OXRED_1"/>
    <property type="match status" value="1"/>
</dbReference>
<evidence type="ECO:0000259" key="5">
    <source>
        <dbReference type="PROSITE" id="PS00623"/>
    </source>
</evidence>
<feature type="active site" description="Proton donor" evidence="2">
    <location>
        <position position="499"/>
    </location>
</feature>
<dbReference type="Pfam" id="PF05199">
    <property type="entry name" value="GMC_oxred_C"/>
    <property type="match status" value="1"/>
</dbReference>
<protein>
    <submittedName>
        <fullName evidence="6">GMC oxidoreductase</fullName>
    </submittedName>
</protein>
<name>A0A9P4GJE8_9PLEO</name>
<dbReference type="InterPro" id="IPR036188">
    <property type="entry name" value="FAD/NAD-bd_sf"/>
</dbReference>
<keyword evidence="4" id="KW-0285">Flavoprotein</keyword>
<dbReference type="Gene3D" id="3.30.560.10">
    <property type="entry name" value="Glucose Oxidase, domain 3"/>
    <property type="match status" value="1"/>
</dbReference>
<feature type="domain" description="Glucose-methanol-choline oxidoreductase N-terminal" evidence="5">
    <location>
        <begin position="84"/>
        <end position="107"/>
    </location>
</feature>
<dbReference type="GO" id="GO:0016614">
    <property type="term" value="F:oxidoreductase activity, acting on CH-OH group of donors"/>
    <property type="evidence" value="ECO:0007669"/>
    <property type="project" value="InterPro"/>
</dbReference>
<feature type="binding site" evidence="3">
    <location>
        <begin position="498"/>
        <end position="499"/>
    </location>
    <ligand>
        <name>FAD</name>
        <dbReference type="ChEBI" id="CHEBI:57692"/>
    </ligand>
</feature>
<dbReference type="GeneID" id="63846058"/>
<dbReference type="Pfam" id="PF00732">
    <property type="entry name" value="GMC_oxred_N"/>
    <property type="match status" value="1"/>
</dbReference>
<dbReference type="InterPro" id="IPR007867">
    <property type="entry name" value="GMC_OxRtase_C"/>
</dbReference>
<dbReference type="SUPFAM" id="SSF51905">
    <property type="entry name" value="FAD/NAD(P)-binding domain"/>
    <property type="match status" value="1"/>
</dbReference>
<proteinExistence type="inferred from homology"/>
<dbReference type="RefSeq" id="XP_040789059.1">
    <property type="nucleotide sequence ID" value="XM_040928806.1"/>
</dbReference>
<dbReference type="PANTHER" id="PTHR11552">
    <property type="entry name" value="GLUCOSE-METHANOL-CHOLINE GMC OXIDOREDUCTASE"/>
    <property type="match status" value="1"/>
</dbReference>
<comment type="cofactor">
    <cofactor evidence="3">
        <name>FAD</name>
        <dbReference type="ChEBI" id="CHEBI:57692"/>
    </cofactor>
</comment>
<dbReference type="AlphaFoldDB" id="A0A9P4GJE8"/>
<comment type="caution">
    <text evidence="6">The sequence shown here is derived from an EMBL/GenBank/DDBJ whole genome shotgun (WGS) entry which is preliminary data.</text>
</comment>
<evidence type="ECO:0000256" key="4">
    <source>
        <dbReference type="RuleBase" id="RU003968"/>
    </source>
</evidence>
<evidence type="ECO:0000256" key="3">
    <source>
        <dbReference type="PIRSR" id="PIRSR000137-2"/>
    </source>
</evidence>
<keyword evidence="7" id="KW-1185">Reference proteome</keyword>
<gene>
    <name evidence="6" type="ORF">K460DRAFT_285353</name>
</gene>
<dbReference type="GO" id="GO:0050660">
    <property type="term" value="F:flavin adenine dinucleotide binding"/>
    <property type="evidence" value="ECO:0007669"/>
    <property type="project" value="InterPro"/>
</dbReference>
<dbReference type="EMBL" id="ML976616">
    <property type="protein sequence ID" value="KAF1846496.1"/>
    <property type="molecule type" value="Genomic_DNA"/>
</dbReference>
<dbReference type="OrthoDB" id="269227at2759"/>
<dbReference type="PANTHER" id="PTHR11552:SF134">
    <property type="entry name" value="GLUCOSE-METHANOL-CHOLINE OXIDOREDUCTASE N-TERMINAL DOMAIN-CONTAINING PROTEIN"/>
    <property type="match status" value="1"/>
</dbReference>
<evidence type="ECO:0000256" key="2">
    <source>
        <dbReference type="PIRSR" id="PIRSR000137-1"/>
    </source>
</evidence>
<feature type="active site" description="Proton acceptor" evidence="2">
    <location>
        <position position="543"/>
    </location>
</feature>
<feature type="binding site" evidence="3">
    <location>
        <begin position="94"/>
        <end position="97"/>
    </location>
    <ligand>
        <name>FAD</name>
        <dbReference type="ChEBI" id="CHEBI:57692"/>
    </ligand>
</feature>
<organism evidence="6 7">
    <name type="scientific">Cucurbitaria berberidis CBS 394.84</name>
    <dbReference type="NCBI Taxonomy" id="1168544"/>
    <lineage>
        <taxon>Eukaryota</taxon>
        <taxon>Fungi</taxon>
        <taxon>Dikarya</taxon>
        <taxon>Ascomycota</taxon>
        <taxon>Pezizomycotina</taxon>
        <taxon>Dothideomycetes</taxon>
        <taxon>Pleosporomycetidae</taxon>
        <taxon>Pleosporales</taxon>
        <taxon>Pleosporineae</taxon>
        <taxon>Cucurbitariaceae</taxon>
        <taxon>Cucurbitaria</taxon>
    </lineage>
</organism>
<dbReference type="Gene3D" id="3.50.50.60">
    <property type="entry name" value="FAD/NAD(P)-binding domain"/>
    <property type="match status" value="1"/>
</dbReference>
<dbReference type="SUPFAM" id="SSF54373">
    <property type="entry name" value="FAD-linked reductases, C-terminal domain"/>
    <property type="match status" value="1"/>
</dbReference>
<evidence type="ECO:0000313" key="6">
    <source>
        <dbReference type="EMBL" id="KAF1846496.1"/>
    </source>
</evidence>
<reference evidence="6" key="1">
    <citation type="submission" date="2020-01" db="EMBL/GenBank/DDBJ databases">
        <authorList>
            <consortium name="DOE Joint Genome Institute"/>
            <person name="Haridas S."/>
            <person name="Albert R."/>
            <person name="Binder M."/>
            <person name="Bloem J."/>
            <person name="Labutti K."/>
            <person name="Salamov A."/>
            <person name="Andreopoulos B."/>
            <person name="Baker S.E."/>
            <person name="Barry K."/>
            <person name="Bills G."/>
            <person name="Bluhm B.H."/>
            <person name="Cannon C."/>
            <person name="Castanera R."/>
            <person name="Culley D.E."/>
            <person name="Daum C."/>
            <person name="Ezra D."/>
            <person name="Gonzalez J.B."/>
            <person name="Henrissat B."/>
            <person name="Kuo A."/>
            <person name="Liang C."/>
            <person name="Lipzen A."/>
            <person name="Lutzoni F."/>
            <person name="Magnuson J."/>
            <person name="Mondo S."/>
            <person name="Nolan M."/>
            <person name="Ohm R."/>
            <person name="Pangilinan J."/>
            <person name="Park H.-J."/>
            <person name="Ramirez L."/>
            <person name="Alfaro M."/>
            <person name="Sun H."/>
            <person name="Tritt A."/>
            <person name="Yoshinaga Y."/>
            <person name="Zwiers L.-H."/>
            <person name="Turgeon B.G."/>
            <person name="Goodwin S.B."/>
            <person name="Spatafora J.W."/>
            <person name="Crous P.W."/>
            <person name="Grigoriev I.V."/>
        </authorList>
    </citation>
    <scope>NUCLEOTIDE SEQUENCE</scope>
    <source>
        <strain evidence="6">CBS 394.84</strain>
    </source>
</reference>
<feature type="binding site" evidence="3">
    <location>
        <position position="231"/>
    </location>
    <ligand>
        <name>FAD</name>
        <dbReference type="ChEBI" id="CHEBI:57692"/>
    </ligand>
</feature>